<feature type="region of interest" description="Disordered" evidence="6">
    <location>
        <begin position="515"/>
        <end position="628"/>
    </location>
</feature>
<gene>
    <name evidence="9" type="ORF">Cvel_8492</name>
</gene>
<dbReference type="SUPFAM" id="SSF52172">
    <property type="entry name" value="CheY-like"/>
    <property type="match status" value="1"/>
</dbReference>
<sequence>MVLKPLIQVLHLSDFHFGCINVLDSACWCAATALKIAEKYSGEDAQSVTSMYVLCVVFALSPMGHTPMFRALTSLTLAEAEKEMSLRAETEKGRDNFVSYIMHEMRNPLYGASLLVVEYLDTLGELQSVAKTKNEVSLKPLNAEVGEKCGRLQQLTGFLAAQFDKMKGVCDDVLQLKKLEQGGFEFVFRSADVHQWVSKVAAQAAPLFGNRAAESLQAAAEKPKTKAEADRETPGSGGGDGGLARVRQTLAAKNTEGPSKTSRSSVGPSVNEGAVAFSWSFECSPTAKALLVERPVGVADFLRLDQVVSNFISNAKKFTKTGNVSLRCIISEVSSSVKDSNGGEGATSEAEGTNQIFPPQPAESDSVTASHAPVPNSVGLSPSRKSQWDAAWQIELERHREEGRRRKQEEESSLVSVSEERDPEPNPLSAVMMRLEVTDTGPGLSQEDIAKLFRPYSQVRPGEMQNGGGTGLGLVICKSFVEAHDGGRIGVKSKGRGHGSTFFFEIRLPLLGADGKEQAEEEEDSRESAEREPGDVRDRQVTGCSDSSSAKSRESSQDRFPSSPPDRSGTIAPSRRMSEVVGLRGDPQAQHADPGNAVLSATTRSPPDTNTLSSGAALSPVGLTPSDAPRNIEVTADVLIVDDDRFCLMACAAAVRRLGFSVNAAEDGDEAVDLIVSKGESFRVVLTDKNMERVDGPAAVRQICAHFTSLTASESEGWVTRPDGHRQLVPSIVGVTGDALENAREEFLRAGAEKVMLKPVKLEDLKALLHTSRA</sequence>
<dbReference type="InterPro" id="IPR036890">
    <property type="entry name" value="HATPase_C_sf"/>
</dbReference>
<evidence type="ECO:0000259" key="8">
    <source>
        <dbReference type="PROSITE" id="PS50110"/>
    </source>
</evidence>
<dbReference type="PhylomeDB" id="A0A0G4HTG8"/>
<reference evidence="9" key="1">
    <citation type="submission" date="2014-11" db="EMBL/GenBank/DDBJ databases">
        <authorList>
            <person name="Otto D Thomas"/>
            <person name="Naeem Raeece"/>
        </authorList>
    </citation>
    <scope>NUCLEOTIDE SEQUENCE</scope>
</reference>
<dbReference type="InterPro" id="IPR005467">
    <property type="entry name" value="His_kinase_dom"/>
</dbReference>
<name>A0A0G4HTG8_9ALVE</name>
<dbReference type="GO" id="GO:0000155">
    <property type="term" value="F:phosphorelay sensor kinase activity"/>
    <property type="evidence" value="ECO:0007669"/>
    <property type="project" value="TreeGrafter"/>
</dbReference>
<dbReference type="PANTHER" id="PTHR43047">
    <property type="entry name" value="TWO-COMPONENT HISTIDINE PROTEIN KINASE"/>
    <property type="match status" value="1"/>
</dbReference>
<dbReference type="EC" id="2.7.13.3" evidence="2"/>
<evidence type="ECO:0000313" key="9">
    <source>
        <dbReference type="EMBL" id="CEM47723.1"/>
    </source>
</evidence>
<feature type="domain" description="Histidine kinase" evidence="7">
    <location>
        <begin position="299"/>
        <end position="510"/>
    </location>
</feature>
<keyword evidence="3" id="KW-0808">Transferase</keyword>
<dbReference type="GO" id="GO:0005886">
    <property type="term" value="C:plasma membrane"/>
    <property type="evidence" value="ECO:0007669"/>
    <property type="project" value="TreeGrafter"/>
</dbReference>
<comment type="catalytic activity">
    <reaction evidence="1">
        <text>ATP + protein L-histidine = ADP + protein N-phospho-L-histidine.</text>
        <dbReference type="EC" id="2.7.13.3"/>
    </reaction>
</comment>
<dbReference type="InterPro" id="IPR003594">
    <property type="entry name" value="HATPase_dom"/>
</dbReference>
<feature type="compositionally biased region" description="Basic and acidic residues" evidence="6">
    <location>
        <begin position="400"/>
        <end position="410"/>
    </location>
</feature>
<dbReference type="Gene3D" id="3.40.50.2300">
    <property type="match status" value="1"/>
</dbReference>
<evidence type="ECO:0000256" key="2">
    <source>
        <dbReference type="ARBA" id="ARBA00012438"/>
    </source>
</evidence>
<dbReference type="InterPro" id="IPR001789">
    <property type="entry name" value="Sig_transdc_resp-reg_receiver"/>
</dbReference>
<evidence type="ECO:0000256" key="5">
    <source>
        <dbReference type="PROSITE-ProRule" id="PRU00169"/>
    </source>
</evidence>
<dbReference type="Pfam" id="PF00072">
    <property type="entry name" value="Response_reg"/>
    <property type="match status" value="1"/>
</dbReference>
<dbReference type="CDD" id="cd17546">
    <property type="entry name" value="REC_hyHK_CKI1_RcsC-like"/>
    <property type="match status" value="1"/>
</dbReference>
<dbReference type="PROSITE" id="PS50110">
    <property type="entry name" value="RESPONSE_REGULATORY"/>
    <property type="match status" value="1"/>
</dbReference>
<dbReference type="PANTHER" id="PTHR43047:SF66">
    <property type="entry name" value="HISKA"/>
    <property type="match status" value="1"/>
</dbReference>
<evidence type="ECO:0000256" key="3">
    <source>
        <dbReference type="ARBA" id="ARBA00022679"/>
    </source>
</evidence>
<dbReference type="SMART" id="SM00387">
    <property type="entry name" value="HATPase_c"/>
    <property type="match status" value="1"/>
</dbReference>
<evidence type="ECO:0000256" key="6">
    <source>
        <dbReference type="SAM" id="MobiDB-lite"/>
    </source>
</evidence>
<protein>
    <recommendedName>
        <fullName evidence="2">histidine kinase</fullName>
        <ecNumber evidence="2">2.7.13.3</ecNumber>
    </recommendedName>
</protein>
<dbReference type="Pfam" id="PF02518">
    <property type="entry name" value="HATPase_c"/>
    <property type="match status" value="1"/>
</dbReference>
<dbReference type="GO" id="GO:0009927">
    <property type="term" value="F:histidine phosphotransfer kinase activity"/>
    <property type="evidence" value="ECO:0007669"/>
    <property type="project" value="TreeGrafter"/>
</dbReference>
<feature type="modified residue" description="4-aspartylphosphate" evidence="5">
    <location>
        <position position="688"/>
    </location>
</feature>
<keyword evidence="5" id="KW-0597">Phosphoprotein</keyword>
<feature type="compositionally biased region" description="Basic and acidic residues" evidence="6">
    <location>
        <begin position="526"/>
        <end position="540"/>
    </location>
</feature>
<dbReference type="SUPFAM" id="SSF55874">
    <property type="entry name" value="ATPase domain of HSP90 chaperone/DNA topoisomerase II/histidine kinase"/>
    <property type="match status" value="1"/>
</dbReference>
<feature type="region of interest" description="Disordered" evidence="6">
    <location>
        <begin position="400"/>
        <end position="427"/>
    </location>
</feature>
<accession>A0A0G4HTG8</accession>
<dbReference type="PRINTS" id="PR00344">
    <property type="entry name" value="BCTRLSENSOR"/>
</dbReference>
<feature type="domain" description="Response regulatory" evidence="8">
    <location>
        <begin position="637"/>
        <end position="773"/>
    </location>
</feature>
<organism evidence="9">
    <name type="scientific">Chromera velia CCMP2878</name>
    <dbReference type="NCBI Taxonomy" id="1169474"/>
    <lineage>
        <taxon>Eukaryota</taxon>
        <taxon>Sar</taxon>
        <taxon>Alveolata</taxon>
        <taxon>Colpodellida</taxon>
        <taxon>Chromeraceae</taxon>
        <taxon>Chromera</taxon>
    </lineage>
</organism>
<keyword evidence="4" id="KW-0418">Kinase</keyword>
<dbReference type="PROSITE" id="PS50109">
    <property type="entry name" value="HIS_KIN"/>
    <property type="match status" value="1"/>
</dbReference>
<feature type="region of interest" description="Disordered" evidence="6">
    <location>
        <begin position="218"/>
        <end position="243"/>
    </location>
</feature>
<dbReference type="InterPro" id="IPR011006">
    <property type="entry name" value="CheY-like_superfamily"/>
</dbReference>
<dbReference type="VEuPathDB" id="CryptoDB:Cvel_8492"/>
<feature type="region of interest" description="Disordered" evidence="6">
    <location>
        <begin position="336"/>
        <end position="383"/>
    </location>
</feature>
<proteinExistence type="predicted"/>
<evidence type="ECO:0000256" key="4">
    <source>
        <dbReference type="ARBA" id="ARBA00022777"/>
    </source>
</evidence>
<dbReference type="AlphaFoldDB" id="A0A0G4HTG8"/>
<dbReference type="InterPro" id="IPR004358">
    <property type="entry name" value="Sig_transdc_His_kin-like_C"/>
</dbReference>
<dbReference type="SMART" id="SM00448">
    <property type="entry name" value="REC"/>
    <property type="match status" value="1"/>
</dbReference>
<dbReference type="Gene3D" id="3.30.565.10">
    <property type="entry name" value="Histidine kinase-like ATPase, C-terminal domain"/>
    <property type="match status" value="1"/>
</dbReference>
<dbReference type="EMBL" id="CDMZ01003826">
    <property type="protein sequence ID" value="CEM47723.1"/>
    <property type="molecule type" value="Genomic_DNA"/>
</dbReference>
<evidence type="ECO:0000259" key="7">
    <source>
        <dbReference type="PROSITE" id="PS50109"/>
    </source>
</evidence>
<evidence type="ECO:0000256" key="1">
    <source>
        <dbReference type="ARBA" id="ARBA00000085"/>
    </source>
</evidence>
<feature type="compositionally biased region" description="Polar residues" evidence="6">
    <location>
        <begin position="599"/>
        <end position="616"/>
    </location>
</feature>
<dbReference type="Gene3D" id="1.10.287.130">
    <property type="match status" value="1"/>
</dbReference>
<feature type="compositionally biased region" description="Basic and acidic residues" evidence="6">
    <location>
        <begin position="221"/>
        <end position="233"/>
    </location>
</feature>